<evidence type="ECO:0000313" key="1">
    <source>
        <dbReference type="EMBL" id="PKQ60152.1"/>
    </source>
</evidence>
<dbReference type="Proteomes" id="UP000233535">
    <property type="component" value="Unassembled WGS sequence"/>
</dbReference>
<comment type="caution">
    <text evidence="1">The sequence shown here is derived from an EMBL/GenBank/DDBJ whole genome shotgun (WGS) entry which is preliminary data.</text>
</comment>
<evidence type="ECO:0000313" key="2">
    <source>
        <dbReference type="Proteomes" id="UP000233535"/>
    </source>
</evidence>
<protein>
    <submittedName>
        <fullName evidence="1">Uncharacterized protein</fullName>
    </submittedName>
</protein>
<dbReference type="OrthoDB" id="1443571at2"/>
<dbReference type="AlphaFoldDB" id="A0A2N3HQ25"/>
<dbReference type="RefSeq" id="WP_101263633.1">
    <property type="nucleotide sequence ID" value="NZ_MVDD01000045.1"/>
</dbReference>
<proteinExistence type="predicted"/>
<dbReference type="EMBL" id="MVDD01000045">
    <property type="protein sequence ID" value="PKQ60152.1"/>
    <property type="molecule type" value="Genomic_DNA"/>
</dbReference>
<keyword evidence="2" id="KW-1185">Reference proteome</keyword>
<accession>A0A2N3HQ25</accession>
<gene>
    <name evidence="1" type="ORF">BZG02_20570</name>
</gene>
<name>A0A2N3HQ25_9BACT</name>
<organism evidence="1 2">
    <name type="scientific">Labilibaculum filiforme</name>
    <dbReference type="NCBI Taxonomy" id="1940526"/>
    <lineage>
        <taxon>Bacteria</taxon>
        <taxon>Pseudomonadati</taxon>
        <taxon>Bacteroidota</taxon>
        <taxon>Bacteroidia</taxon>
        <taxon>Marinilabiliales</taxon>
        <taxon>Marinifilaceae</taxon>
        <taxon>Labilibaculum</taxon>
    </lineage>
</organism>
<sequence>MEYIIDLRFEDKNYCAIIHFVTTYTVNSEEESKLFLSELLTGFQRREVIILHYSNNRIDNDEILKRRSYEYLEFTKSQATASIQIEQFHLSKPDQNKTLIENLTDKFWNGEDSIANIGKKFNIPVKVYNKESRNPISGEFYYFSIEHLIPKE</sequence>
<reference evidence="1 2" key="1">
    <citation type="journal article" date="2017" name="Front. Microbiol.">
        <title>Labilibaculum manganireducens gen. nov., sp. nov. and Labilibaculum filiforme sp. nov., Novel Bacteroidetes Isolated from Subsurface Sediments of the Baltic Sea.</title>
        <authorList>
            <person name="Vandieken V."/>
            <person name="Marshall I.P."/>
            <person name="Niemann H."/>
            <person name="Engelen B."/>
            <person name="Cypionka H."/>
        </authorList>
    </citation>
    <scope>NUCLEOTIDE SEQUENCE [LARGE SCALE GENOMIC DNA]</scope>
    <source>
        <strain evidence="1 2">59.16B</strain>
    </source>
</reference>